<accession>A0ABV3GSX5</accession>
<evidence type="ECO:0000256" key="3">
    <source>
        <dbReference type="ARBA" id="ARBA00022729"/>
    </source>
</evidence>
<evidence type="ECO:0000256" key="7">
    <source>
        <dbReference type="SAM" id="SignalP"/>
    </source>
</evidence>
<reference evidence="9 10" key="1">
    <citation type="submission" date="2024-06" db="EMBL/GenBank/DDBJ databases">
        <title>The Natural Products Discovery Center: Release of the First 8490 Sequenced Strains for Exploring Actinobacteria Biosynthetic Diversity.</title>
        <authorList>
            <person name="Kalkreuter E."/>
            <person name="Kautsar S.A."/>
            <person name="Yang D."/>
            <person name="Bader C.D."/>
            <person name="Teijaro C.N."/>
            <person name="Fluegel L."/>
            <person name="Davis C.M."/>
            <person name="Simpson J.R."/>
            <person name="Lauterbach L."/>
            <person name="Steele A.D."/>
            <person name="Gui C."/>
            <person name="Meng S."/>
            <person name="Li G."/>
            <person name="Viehrig K."/>
            <person name="Ye F."/>
            <person name="Su P."/>
            <person name="Kiefer A.F."/>
            <person name="Nichols A."/>
            <person name="Cepeda A.J."/>
            <person name="Yan W."/>
            <person name="Fan B."/>
            <person name="Jiang Y."/>
            <person name="Adhikari A."/>
            <person name="Zheng C.-J."/>
            <person name="Schuster L."/>
            <person name="Cowan T.M."/>
            <person name="Smanski M.J."/>
            <person name="Chevrette M.G."/>
            <person name="De Carvalho L.P.S."/>
            <person name="Shen B."/>
        </authorList>
    </citation>
    <scope>NUCLEOTIDE SEQUENCE [LARGE SCALE GENOMIC DNA]</scope>
    <source>
        <strain evidence="9 10">NPDC050100</strain>
    </source>
</reference>
<feature type="domain" description="CopC" evidence="8">
    <location>
        <begin position="32"/>
        <end position="122"/>
    </location>
</feature>
<keyword evidence="4" id="KW-0186">Copper</keyword>
<dbReference type="EMBL" id="JBFALK010000033">
    <property type="protein sequence ID" value="MEV0974617.1"/>
    <property type="molecule type" value="Genomic_DNA"/>
</dbReference>
<evidence type="ECO:0000256" key="2">
    <source>
        <dbReference type="ARBA" id="ARBA00022723"/>
    </source>
</evidence>
<feature type="compositionally biased region" description="Low complexity" evidence="5">
    <location>
        <begin position="135"/>
        <end position="163"/>
    </location>
</feature>
<dbReference type="InterPro" id="IPR032694">
    <property type="entry name" value="CopC/D"/>
</dbReference>
<dbReference type="Proteomes" id="UP001551675">
    <property type="component" value="Unassembled WGS sequence"/>
</dbReference>
<keyword evidence="2" id="KW-0479">Metal-binding</keyword>
<dbReference type="InterPro" id="IPR007348">
    <property type="entry name" value="CopC_dom"/>
</dbReference>
<dbReference type="Pfam" id="PF04234">
    <property type="entry name" value="CopC"/>
    <property type="match status" value="1"/>
</dbReference>
<keyword evidence="6" id="KW-1133">Transmembrane helix</keyword>
<feature type="region of interest" description="Disordered" evidence="5">
    <location>
        <begin position="117"/>
        <end position="163"/>
    </location>
</feature>
<evidence type="ECO:0000259" key="8">
    <source>
        <dbReference type="Pfam" id="PF04234"/>
    </source>
</evidence>
<gene>
    <name evidence="9" type="ORF">AB0I59_39010</name>
</gene>
<dbReference type="Gene3D" id="2.60.40.1220">
    <property type="match status" value="1"/>
</dbReference>
<evidence type="ECO:0000256" key="5">
    <source>
        <dbReference type="SAM" id="MobiDB-lite"/>
    </source>
</evidence>
<comment type="subcellular location">
    <subcellularLocation>
        <location evidence="1">Cell envelope</location>
    </subcellularLocation>
</comment>
<feature type="compositionally biased region" description="Gly residues" evidence="5">
    <location>
        <begin position="124"/>
        <end position="134"/>
    </location>
</feature>
<dbReference type="SUPFAM" id="SSF81296">
    <property type="entry name" value="E set domains"/>
    <property type="match status" value="1"/>
</dbReference>
<protein>
    <submittedName>
        <fullName evidence="9">Copper resistance protein CopC</fullName>
    </submittedName>
</protein>
<feature type="transmembrane region" description="Helical" evidence="6">
    <location>
        <begin position="184"/>
        <end position="202"/>
    </location>
</feature>
<comment type="caution">
    <text evidence="9">The sequence shown here is derived from an EMBL/GenBank/DDBJ whole genome shotgun (WGS) entry which is preliminary data.</text>
</comment>
<evidence type="ECO:0000256" key="6">
    <source>
        <dbReference type="SAM" id="Phobius"/>
    </source>
</evidence>
<evidence type="ECO:0000313" key="9">
    <source>
        <dbReference type="EMBL" id="MEV0974617.1"/>
    </source>
</evidence>
<dbReference type="InterPro" id="IPR014756">
    <property type="entry name" value="Ig_E-set"/>
</dbReference>
<evidence type="ECO:0000313" key="10">
    <source>
        <dbReference type="Proteomes" id="UP001551675"/>
    </source>
</evidence>
<evidence type="ECO:0000256" key="1">
    <source>
        <dbReference type="ARBA" id="ARBA00004196"/>
    </source>
</evidence>
<dbReference type="RefSeq" id="WP_358141448.1">
    <property type="nucleotide sequence ID" value="NZ_JBFALK010000033.1"/>
</dbReference>
<feature type="signal peptide" evidence="7">
    <location>
        <begin position="1"/>
        <end position="31"/>
    </location>
</feature>
<feature type="chain" id="PRO_5045847192" evidence="7">
    <location>
        <begin position="32"/>
        <end position="219"/>
    </location>
</feature>
<dbReference type="InterPro" id="IPR014755">
    <property type="entry name" value="Cu-Rt/internalin_Ig-like"/>
</dbReference>
<dbReference type="PANTHER" id="PTHR34820">
    <property type="entry name" value="INNER MEMBRANE PROTEIN YEBZ"/>
    <property type="match status" value="1"/>
</dbReference>
<sequence length="219" mass="21761">MALLPRLFRGGLVAALGCGFFLTLTANAAHAHDSLKSSSPARNAQVDDLKEIELDYSAQVRFPVVVMRDGAGKAVAIGTARVDGSKVLADVTASLSPGGYVIAWRVVSSDGHPIEGEIPFTVTGSGGSGSGSSGSGSSVSPVPTTSISASSAAASPEPSPSVAAPVQASASAVGAGGASRGPGGWIWGGLVALAVVGLFVWLRNSRGNPPGQPEEQSRA</sequence>
<keyword evidence="3 7" id="KW-0732">Signal</keyword>
<proteinExistence type="predicted"/>
<dbReference type="PANTHER" id="PTHR34820:SF4">
    <property type="entry name" value="INNER MEMBRANE PROTEIN YEBZ"/>
    <property type="match status" value="1"/>
</dbReference>
<name>A0ABV3GSX5_MICGL</name>
<organism evidence="9 10">
    <name type="scientific">Microtetraspora glauca</name>
    <dbReference type="NCBI Taxonomy" id="1996"/>
    <lineage>
        <taxon>Bacteria</taxon>
        <taxon>Bacillati</taxon>
        <taxon>Actinomycetota</taxon>
        <taxon>Actinomycetes</taxon>
        <taxon>Streptosporangiales</taxon>
        <taxon>Streptosporangiaceae</taxon>
        <taxon>Microtetraspora</taxon>
    </lineage>
</organism>
<keyword evidence="10" id="KW-1185">Reference proteome</keyword>
<evidence type="ECO:0000256" key="4">
    <source>
        <dbReference type="ARBA" id="ARBA00023008"/>
    </source>
</evidence>
<keyword evidence="6" id="KW-0812">Transmembrane</keyword>
<keyword evidence="6" id="KW-0472">Membrane</keyword>